<dbReference type="InterPro" id="IPR002731">
    <property type="entry name" value="ATPase_BadF"/>
</dbReference>
<dbReference type="PANTHER" id="PTHR43190:SF3">
    <property type="entry name" value="N-ACETYL-D-GLUCOSAMINE KINASE"/>
    <property type="match status" value="1"/>
</dbReference>
<feature type="domain" description="ATPase BadF/BadG/BcrA/BcrD type" evidence="1">
    <location>
        <begin position="6"/>
        <end position="289"/>
    </location>
</feature>
<dbReference type="InterPro" id="IPR052519">
    <property type="entry name" value="Euk-type_GlcNAc_Kinase"/>
</dbReference>
<dbReference type="Proteomes" id="UP000460549">
    <property type="component" value="Unassembled WGS sequence"/>
</dbReference>
<dbReference type="InterPro" id="IPR043129">
    <property type="entry name" value="ATPase_NBD"/>
</dbReference>
<gene>
    <name evidence="2" type="ORF">FYJ80_03340</name>
</gene>
<comment type="caution">
    <text evidence="2">The sequence shown here is derived from an EMBL/GenBank/DDBJ whole genome shotgun (WGS) entry which is preliminary data.</text>
</comment>
<accession>A0A7X2TRC0</accession>
<dbReference type="PANTHER" id="PTHR43190">
    <property type="entry name" value="N-ACETYL-D-GLUCOSAMINE KINASE"/>
    <property type="match status" value="1"/>
</dbReference>
<organism evidence="2 3">
    <name type="scientific">Bullifex porci</name>
    <dbReference type="NCBI Taxonomy" id="2606638"/>
    <lineage>
        <taxon>Bacteria</taxon>
        <taxon>Pseudomonadati</taxon>
        <taxon>Spirochaetota</taxon>
        <taxon>Spirochaetia</taxon>
        <taxon>Spirochaetales</taxon>
        <taxon>Spirochaetaceae</taxon>
        <taxon>Bullifex</taxon>
    </lineage>
</organism>
<dbReference type="Pfam" id="PF01869">
    <property type="entry name" value="BcrAD_BadFG"/>
    <property type="match status" value="1"/>
</dbReference>
<evidence type="ECO:0000313" key="2">
    <source>
        <dbReference type="EMBL" id="MSU05813.1"/>
    </source>
</evidence>
<keyword evidence="3" id="KW-1185">Reference proteome</keyword>
<dbReference type="EMBL" id="VUNN01000004">
    <property type="protein sequence ID" value="MSU05813.1"/>
    <property type="molecule type" value="Genomic_DNA"/>
</dbReference>
<dbReference type="CDD" id="cd24007">
    <property type="entry name" value="ASKHA_NBD_eukNAGK-like"/>
    <property type="match status" value="1"/>
</dbReference>
<dbReference type="Gene3D" id="3.30.420.40">
    <property type="match status" value="2"/>
</dbReference>
<proteinExistence type="predicted"/>
<reference evidence="2 3" key="1">
    <citation type="submission" date="2019-08" db="EMBL/GenBank/DDBJ databases">
        <title>In-depth cultivation of the pig gut microbiome towards novel bacterial diversity and tailored functional studies.</title>
        <authorList>
            <person name="Wylensek D."/>
            <person name="Hitch T.C.A."/>
            <person name="Clavel T."/>
        </authorList>
    </citation>
    <scope>NUCLEOTIDE SEQUENCE [LARGE SCALE GENOMIC DNA]</scope>
    <source>
        <strain evidence="2 3">NM-380-WT-3C1</strain>
    </source>
</reference>
<dbReference type="RefSeq" id="WP_154424715.1">
    <property type="nucleotide sequence ID" value="NZ_VUNN01000004.1"/>
</dbReference>
<evidence type="ECO:0000313" key="3">
    <source>
        <dbReference type="Proteomes" id="UP000460549"/>
    </source>
</evidence>
<sequence>MDFIAGIDGGGTKTTILIGETNGNVIDKVKLGAFNINSIKEEGFRALIDEVISVLNKYGRCLYLTIGAAGVSNSLMRSICEEKFANANIPFELVGDHIIALEGAHNGGPGLAVIAGTGSICFGKGENGVIERTGGWGHIIGDEGSAYALGRDIVKYVARDLDGYGKKTVLTTLLAEKFGLTSREEIIKYIYSGDKATIAAISPIVDIAYKQNDEVAISIIEENAKALALALSGVRKKLKLESAYVSFFGGLIDKDTPFRSALIKTINSIDSAICYRDNIHDAATGALMLSKKGAKND</sequence>
<dbReference type="AlphaFoldDB" id="A0A7X2TRC0"/>
<protein>
    <recommendedName>
        <fullName evidence="1">ATPase BadF/BadG/BcrA/BcrD type domain-containing protein</fullName>
    </recommendedName>
</protein>
<name>A0A7X2TRC0_9SPIO</name>
<dbReference type="SUPFAM" id="SSF53067">
    <property type="entry name" value="Actin-like ATPase domain"/>
    <property type="match status" value="2"/>
</dbReference>
<evidence type="ECO:0000259" key="1">
    <source>
        <dbReference type="Pfam" id="PF01869"/>
    </source>
</evidence>